<sequence length="447" mass="48644">MKLPDGFADKYRRLLGAEADGFLATFDEPATSGFRVNPLRPDPTDVNLSLSEPIPYSEWGYYGKVDGNAVDHVSGYVYSQEPSAQMVGAVASPQPGMRVLDLCAAPGGKSTHLASAMRGQGLLVSNEINAGRARVLSSNLERFGVANAIVTNNDPDTLAKAWPETFDMILVDAPCSGEGMFRKDHDAVQYWTPTYNDECAARQRDIVAAAFKMLAPGGTLVYSTCTFAPEEDEQIVAWLLDNTDLAVVPLDHAGVLAPARPEWADGNPAIAGAGRLWPQSHRGEGHFVARLQRPGKLPEHVPGRNRLQTPTAEQRTLWSDFADYTLVADAVTGDLAVFGDYLYAMPHDLPRLKGVRVTHPGLQLGEFKKRRFVPSHSLATALPPASFHTTVELTDAEFGRYRHGETVRRPDIDGRHFALITNQGKGFALGHLVNGTVKNLVPKGLRV</sequence>
<feature type="binding site" evidence="6">
    <location>
        <position position="172"/>
    </location>
    <ligand>
        <name>S-adenosyl-L-methionine</name>
        <dbReference type="ChEBI" id="CHEBI:59789"/>
    </ligand>
</feature>
<feature type="binding site" evidence="6">
    <location>
        <position position="154"/>
    </location>
    <ligand>
        <name>S-adenosyl-L-methionine</name>
        <dbReference type="ChEBI" id="CHEBI:59789"/>
    </ligand>
</feature>
<dbReference type="Pfam" id="PF01189">
    <property type="entry name" value="Methyltr_RsmB-F"/>
    <property type="match status" value="1"/>
</dbReference>
<keyword evidence="4 6" id="KW-0949">S-adenosyl-L-methionine</keyword>
<feature type="binding site" evidence="6">
    <location>
        <begin position="103"/>
        <end position="109"/>
    </location>
    <ligand>
        <name>S-adenosyl-L-methionine</name>
        <dbReference type="ChEBI" id="CHEBI:59789"/>
    </ligand>
</feature>
<dbReference type="OrthoDB" id="9810297at2"/>
<dbReference type="GO" id="GO:0008173">
    <property type="term" value="F:RNA methyltransferase activity"/>
    <property type="evidence" value="ECO:0007669"/>
    <property type="project" value="InterPro"/>
</dbReference>
<dbReference type="InterPro" id="IPR029063">
    <property type="entry name" value="SAM-dependent_MTases_sf"/>
</dbReference>
<evidence type="ECO:0000256" key="6">
    <source>
        <dbReference type="PROSITE-ProRule" id="PRU01023"/>
    </source>
</evidence>
<keyword evidence="2 6" id="KW-0489">Methyltransferase</keyword>
<dbReference type="PROSITE" id="PS51686">
    <property type="entry name" value="SAM_MT_RSMB_NOP"/>
    <property type="match status" value="1"/>
</dbReference>
<evidence type="ECO:0000256" key="1">
    <source>
        <dbReference type="ARBA" id="ARBA00022490"/>
    </source>
</evidence>
<feature type="binding site" evidence="6">
    <location>
        <position position="127"/>
    </location>
    <ligand>
        <name>S-adenosyl-L-methionine</name>
        <dbReference type="ChEBI" id="CHEBI:59789"/>
    </ligand>
</feature>
<dbReference type="EMBL" id="AZFJ01000052">
    <property type="protein sequence ID" value="KRL85433.1"/>
    <property type="molecule type" value="Genomic_DNA"/>
</dbReference>
<dbReference type="PANTHER" id="PTHR22807:SF30">
    <property type="entry name" value="28S RRNA (CYTOSINE(4447)-C(5))-METHYLTRANSFERASE-RELATED"/>
    <property type="match status" value="1"/>
</dbReference>
<evidence type="ECO:0000256" key="5">
    <source>
        <dbReference type="ARBA" id="ARBA00022884"/>
    </source>
</evidence>
<dbReference type="GO" id="GO:0008757">
    <property type="term" value="F:S-adenosylmethionine-dependent methyltransferase activity"/>
    <property type="evidence" value="ECO:0007669"/>
    <property type="project" value="InterPro"/>
</dbReference>
<dbReference type="GO" id="GO:0003723">
    <property type="term" value="F:RNA binding"/>
    <property type="evidence" value="ECO:0007669"/>
    <property type="project" value="UniProtKB-UniRule"/>
</dbReference>
<dbReference type="SUPFAM" id="SSF53335">
    <property type="entry name" value="S-adenosyl-L-methionine-dependent methyltransferases"/>
    <property type="match status" value="1"/>
</dbReference>
<evidence type="ECO:0000259" key="7">
    <source>
        <dbReference type="PROSITE" id="PS51686"/>
    </source>
</evidence>
<dbReference type="InterPro" id="IPR011023">
    <property type="entry name" value="Nop2p"/>
</dbReference>
<dbReference type="AlphaFoldDB" id="A0A0R1TVR3"/>
<keyword evidence="3 6" id="KW-0808">Transferase</keyword>
<dbReference type="InterPro" id="IPR023267">
    <property type="entry name" value="RCMT"/>
</dbReference>
<dbReference type="RefSeq" id="WP_056956893.1">
    <property type="nucleotide sequence ID" value="NZ_AZFJ01000052.1"/>
</dbReference>
<protein>
    <submittedName>
        <fullName evidence="8">tRNA and rRNA cytosine-C5-methylase</fullName>
    </submittedName>
</protein>
<proteinExistence type="inferred from homology"/>
<dbReference type="PANTHER" id="PTHR22807">
    <property type="entry name" value="NOP2 YEAST -RELATED NOL1/NOP2/FMU SUN DOMAIN-CONTAINING"/>
    <property type="match status" value="1"/>
</dbReference>
<feature type="domain" description="SAM-dependent MTase RsmB/NOP-type" evidence="7">
    <location>
        <begin position="1"/>
        <end position="294"/>
    </location>
</feature>
<dbReference type="Gene3D" id="2.30.130.60">
    <property type="match status" value="1"/>
</dbReference>
<keyword evidence="5 6" id="KW-0694">RNA-binding</keyword>
<evidence type="ECO:0000256" key="3">
    <source>
        <dbReference type="ARBA" id="ARBA00022679"/>
    </source>
</evidence>
<dbReference type="NCBIfam" id="TIGR00446">
    <property type="entry name" value="nop2p"/>
    <property type="match status" value="1"/>
</dbReference>
<dbReference type="InterPro" id="IPR031340">
    <property type="entry name" value="RsmF_methylt_CI"/>
</dbReference>
<dbReference type="CDD" id="cd21147">
    <property type="entry name" value="RsmF_methylt_CTD1"/>
    <property type="match status" value="1"/>
</dbReference>
<feature type="active site" description="Nucleophile" evidence="6">
    <location>
        <position position="225"/>
    </location>
</feature>
<dbReference type="InterPro" id="IPR049560">
    <property type="entry name" value="MeTrfase_RsmB-F_NOP2_cat"/>
</dbReference>
<organism evidence="8 9">
    <name type="scientific">Lacticaseibacillus pantheris DSM 15945 = JCM 12539 = NBRC 106106</name>
    <dbReference type="NCBI Taxonomy" id="1423783"/>
    <lineage>
        <taxon>Bacteria</taxon>
        <taxon>Bacillati</taxon>
        <taxon>Bacillota</taxon>
        <taxon>Bacilli</taxon>
        <taxon>Lactobacillales</taxon>
        <taxon>Lactobacillaceae</taxon>
        <taxon>Lacticaseibacillus</taxon>
    </lineage>
</organism>
<dbReference type="Gene3D" id="3.40.50.150">
    <property type="entry name" value="Vaccinia Virus protein VP39"/>
    <property type="match status" value="1"/>
</dbReference>
<keyword evidence="1" id="KW-0963">Cytoplasm</keyword>
<dbReference type="CDD" id="cd02440">
    <property type="entry name" value="AdoMet_MTases"/>
    <property type="match status" value="1"/>
</dbReference>
<dbReference type="Pfam" id="PF17125">
    <property type="entry name" value="Methyltr_RsmF_N"/>
    <property type="match status" value="1"/>
</dbReference>
<gene>
    <name evidence="8" type="ORF">FC50_GL001597</name>
</gene>
<comment type="caution">
    <text evidence="8">The sequence shown here is derived from an EMBL/GenBank/DDBJ whole genome shotgun (WGS) entry which is preliminary data.</text>
</comment>
<dbReference type="Gene3D" id="3.30.70.1170">
    <property type="entry name" value="Sun protein, domain 3"/>
    <property type="match status" value="1"/>
</dbReference>
<comment type="similarity">
    <text evidence="6">Belongs to the class I-like SAM-binding methyltransferase superfamily. RsmB/NOP family.</text>
</comment>
<dbReference type="Proteomes" id="UP000051922">
    <property type="component" value="Unassembled WGS sequence"/>
</dbReference>
<dbReference type="Pfam" id="PF17126">
    <property type="entry name" value="RsmF_methylt_CI"/>
    <property type="match status" value="1"/>
</dbReference>
<dbReference type="InterPro" id="IPR031341">
    <property type="entry name" value="Methyltr_RsmF_N"/>
</dbReference>
<evidence type="ECO:0000313" key="8">
    <source>
        <dbReference type="EMBL" id="KRL85433.1"/>
    </source>
</evidence>
<dbReference type="PRINTS" id="PR02008">
    <property type="entry name" value="RCMTFAMILY"/>
</dbReference>
<dbReference type="GO" id="GO:0001510">
    <property type="term" value="P:RNA methylation"/>
    <property type="evidence" value="ECO:0007669"/>
    <property type="project" value="InterPro"/>
</dbReference>
<evidence type="ECO:0000313" key="9">
    <source>
        <dbReference type="Proteomes" id="UP000051922"/>
    </source>
</evidence>
<dbReference type="PATRIC" id="fig|1423783.4.peg.1639"/>
<accession>A0A0R1TVR3</accession>
<dbReference type="STRING" id="1423783.FC50_GL001597"/>
<evidence type="ECO:0000256" key="2">
    <source>
        <dbReference type="ARBA" id="ARBA00022603"/>
    </source>
</evidence>
<dbReference type="GO" id="GO:0006396">
    <property type="term" value="P:RNA processing"/>
    <property type="evidence" value="ECO:0007669"/>
    <property type="project" value="InterPro"/>
</dbReference>
<dbReference type="InterPro" id="IPR001678">
    <property type="entry name" value="MeTrfase_RsmB-F_NOP2_dom"/>
</dbReference>
<evidence type="ECO:0000256" key="4">
    <source>
        <dbReference type="ARBA" id="ARBA00022691"/>
    </source>
</evidence>
<name>A0A0R1TVR3_9LACO</name>
<keyword evidence="9" id="KW-1185">Reference proteome</keyword>
<reference evidence="8 9" key="1">
    <citation type="journal article" date="2015" name="Genome Announc.">
        <title>Expanding the biotechnology potential of lactobacilli through comparative genomics of 213 strains and associated genera.</title>
        <authorList>
            <person name="Sun Z."/>
            <person name="Harris H.M."/>
            <person name="McCann A."/>
            <person name="Guo C."/>
            <person name="Argimon S."/>
            <person name="Zhang W."/>
            <person name="Yang X."/>
            <person name="Jeffery I.B."/>
            <person name="Cooney J.C."/>
            <person name="Kagawa T.F."/>
            <person name="Liu W."/>
            <person name="Song Y."/>
            <person name="Salvetti E."/>
            <person name="Wrobel A."/>
            <person name="Rasinkangas P."/>
            <person name="Parkhill J."/>
            <person name="Rea M.C."/>
            <person name="O'Sullivan O."/>
            <person name="Ritari J."/>
            <person name="Douillard F.P."/>
            <person name="Paul Ross R."/>
            <person name="Yang R."/>
            <person name="Briner A.E."/>
            <person name="Felis G.E."/>
            <person name="de Vos W.M."/>
            <person name="Barrangou R."/>
            <person name="Klaenhammer T.R."/>
            <person name="Caufield P.W."/>
            <person name="Cui Y."/>
            <person name="Zhang H."/>
            <person name="O'Toole P.W."/>
        </authorList>
    </citation>
    <scope>NUCLEOTIDE SEQUENCE [LARGE SCALE GENOMIC DNA]</scope>
    <source>
        <strain evidence="8 9">DSM 15945</strain>
    </source>
</reference>